<dbReference type="RefSeq" id="WP_147758425.1">
    <property type="nucleotide sequence ID" value="NZ_SAXT01000005.1"/>
</dbReference>
<evidence type="ECO:0000313" key="9">
    <source>
        <dbReference type="EMBL" id="TXJ11451.1"/>
    </source>
</evidence>
<dbReference type="Proteomes" id="UP000325116">
    <property type="component" value="Unassembled WGS sequence"/>
</dbReference>
<dbReference type="AlphaFoldDB" id="A0A5C8CGB2"/>
<keyword evidence="7 8" id="KW-0472">Membrane</keyword>
<dbReference type="GO" id="GO:0005886">
    <property type="term" value="C:plasma membrane"/>
    <property type="evidence" value="ECO:0007669"/>
    <property type="project" value="UniProtKB-SubCell"/>
</dbReference>
<evidence type="ECO:0000256" key="2">
    <source>
        <dbReference type="ARBA" id="ARBA00005658"/>
    </source>
</evidence>
<name>A0A5C8CGB2_9SPIR</name>
<keyword evidence="4" id="KW-1003">Cell membrane</keyword>
<feature type="transmembrane region" description="Helical" evidence="8">
    <location>
        <begin position="439"/>
        <end position="460"/>
    </location>
</feature>
<feature type="transmembrane region" description="Helical" evidence="8">
    <location>
        <begin position="87"/>
        <end position="109"/>
    </location>
</feature>
<keyword evidence="6 8" id="KW-1133">Transmembrane helix</keyword>
<feature type="transmembrane region" description="Helical" evidence="8">
    <location>
        <begin position="228"/>
        <end position="248"/>
    </location>
</feature>
<keyword evidence="5 8" id="KW-0812">Transmembrane</keyword>
<comment type="caution">
    <text evidence="9">The sequence shown here is derived from an EMBL/GenBank/DDBJ whole genome shotgun (WGS) entry which is preliminary data.</text>
</comment>
<dbReference type="PANTHER" id="PTHR30047">
    <property type="entry name" value="HIGH-AFFINITY CHOLINE TRANSPORT PROTEIN-RELATED"/>
    <property type="match status" value="1"/>
</dbReference>
<evidence type="ECO:0000256" key="5">
    <source>
        <dbReference type="ARBA" id="ARBA00022692"/>
    </source>
</evidence>
<dbReference type="PANTHER" id="PTHR30047:SF7">
    <property type="entry name" value="HIGH-AFFINITY CHOLINE TRANSPORT PROTEIN"/>
    <property type="match status" value="1"/>
</dbReference>
<comment type="similarity">
    <text evidence="2">Belongs to the BCCT transporter (TC 2.A.15) family.</text>
</comment>
<feature type="transmembrane region" description="Helical" evidence="8">
    <location>
        <begin position="344"/>
        <end position="362"/>
    </location>
</feature>
<comment type="subcellular location">
    <subcellularLocation>
        <location evidence="1">Cell membrane</location>
        <topology evidence="1">Multi-pass membrane protein</topology>
    </subcellularLocation>
</comment>
<feature type="transmembrane region" description="Helical" evidence="8">
    <location>
        <begin position="398"/>
        <end position="427"/>
    </location>
</feature>
<reference evidence="9 10" key="1">
    <citation type="journal article" date="1992" name="Lakartidningen">
        <title>[Penicillin V and not amoxicillin is the first choice preparation in acute otitis].</title>
        <authorList>
            <person name="Kamme C."/>
            <person name="Lundgren K."/>
            <person name="Prellner K."/>
        </authorList>
    </citation>
    <scope>NUCLEOTIDE SEQUENCE [LARGE SCALE GENOMIC DNA]</scope>
    <source>
        <strain evidence="9 10">W1</strain>
    </source>
</reference>
<dbReference type="GO" id="GO:0022857">
    <property type="term" value="F:transmembrane transporter activity"/>
    <property type="evidence" value="ECO:0007669"/>
    <property type="project" value="InterPro"/>
</dbReference>
<sequence length="494" mass="54541">MANKKQFNYTFFISIIITIAVVIWGIASPSTFENMANTTFGFLVDKFGWFYTITMMSLVGFAIWIGFFSKYKNIRLGEQDSKPEYSFLTWFAMLFSAGMGIGLVFWGAAEPMNYFVAPLGVEPGTPEAARFAMQKSFLHWGFHPWANYAIFALALGLMQFRYNKPCLVSSVFIPLIGEEKANGTIGKIIDIFSIFATVAGIATSLGLGTYQINSGLKFLFNIPETASIQLSIVIIITIIYIVSTVTGLDNGIKHLANINVYIFTFVIIACFLVGPSIKILDTFIESVGYYIQTFIGSGLESGAFFNKKWYGSWTIFYFAWFIAWAPFVGTFIARISKGRTIKEFIIGVMIAPSLASFIWFIIAGTMGIDQGLEFAKEAIKSTPTTLFSVLSNYTFGNIISMVCVCLLVTFFVTSANSSTFVLAMFSSHGDLHPNGPKKILWGIVQSGLTLALMIGSVNGLQMLQTASIAVAFPFSIIMIFTMISIVKMLKKDSA</sequence>
<evidence type="ECO:0000256" key="3">
    <source>
        <dbReference type="ARBA" id="ARBA00022448"/>
    </source>
</evidence>
<gene>
    <name evidence="9" type="ORF">EPJ80_06930</name>
</gene>
<keyword evidence="3" id="KW-0813">Transport</keyword>
<protein>
    <submittedName>
        <fullName evidence="9">BCCT family transporter</fullName>
    </submittedName>
</protein>
<evidence type="ECO:0000313" key="10">
    <source>
        <dbReference type="Proteomes" id="UP000325116"/>
    </source>
</evidence>
<evidence type="ECO:0000256" key="1">
    <source>
        <dbReference type="ARBA" id="ARBA00004651"/>
    </source>
</evidence>
<proteinExistence type="inferred from homology"/>
<feature type="transmembrane region" description="Helical" evidence="8">
    <location>
        <begin position="310"/>
        <end position="332"/>
    </location>
</feature>
<evidence type="ECO:0000256" key="6">
    <source>
        <dbReference type="ARBA" id="ARBA00022989"/>
    </source>
</evidence>
<feature type="transmembrane region" description="Helical" evidence="8">
    <location>
        <begin position="47"/>
        <end position="67"/>
    </location>
</feature>
<dbReference type="Pfam" id="PF02028">
    <property type="entry name" value="BCCT"/>
    <property type="match status" value="1"/>
</dbReference>
<evidence type="ECO:0000256" key="4">
    <source>
        <dbReference type="ARBA" id="ARBA00022475"/>
    </source>
</evidence>
<dbReference type="NCBIfam" id="TIGR00842">
    <property type="entry name" value="bcct"/>
    <property type="match status" value="1"/>
</dbReference>
<evidence type="ECO:0000256" key="8">
    <source>
        <dbReference type="SAM" id="Phobius"/>
    </source>
</evidence>
<feature type="transmembrane region" description="Helical" evidence="8">
    <location>
        <begin position="260"/>
        <end position="280"/>
    </location>
</feature>
<dbReference type="EMBL" id="SAXT01000005">
    <property type="protein sequence ID" value="TXJ11451.1"/>
    <property type="molecule type" value="Genomic_DNA"/>
</dbReference>
<evidence type="ECO:0000256" key="7">
    <source>
        <dbReference type="ARBA" id="ARBA00023136"/>
    </source>
</evidence>
<dbReference type="InterPro" id="IPR000060">
    <property type="entry name" value="BCCT_transptr"/>
</dbReference>
<feature type="transmembrane region" description="Helical" evidence="8">
    <location>
        <begin position="7"/>
        <end position="27"/>
    </location>
</feature>
<feature type="transmembrane region" description="Helical" evidence="8">
    <location>
        <begin position="188"/>
        <end position="208"/>
    </location>
</feature>
<feature type="transmembrane region" description="Helical" evidence="8">
    <location>
        <begin position="145"/>
        <end position="162"/>
    </location>
</feature>
<feature type="transmembrane region" description="Helical" evidence="8">
    <location>
        <begin position="466"/>
        <end position="486"/>
    </location>
</feature>
<accession>A0A5C8CGB2</accession>
<organism evidence="9 10">
    <name type="scientific">Brachyspira aalborgi</name>
    <dbReference type="NCBI Taxonomy" id="29522"/>
    <lineage>
        <taxon>Bacteria</taxon>
        <taxon>Pseudomonadati</taxon>
        <taxon>Spirochaetota</taxon>
        <taxon>Spirochaetia</taxon>
        <taxon>Brachyspirales</taxon>
        <taxon>Brachyspiraceae</taxon>
        <taxon>Brachyspira</taxon>
    </lineage>
</organism>